<organism evidence="9 10">
    <name type="scientific">Neolewinella aquimaris</name>
    <dbReference type="NCBI Taxonomy" id="1835722"/>
    <lineage>
        <taxon>Bacteria</taxon>
        <taxon>Pseudomonadati</taxon>
        <taxon>Bacteroidota</taxon>
        <taxon>Saprospiria</taxon>
        <taxon>Saprospirales</taxon>
        <taxon>Lewinellaceae</taxon>
        <taxon>Neolewinella</taxon>
    </lineage>
</organism>
<dbReference type="SMART" id="SM00044">
    <property type="entry name" value="CYCc"/>
    <property type="match status" value="1"/>
</dbReference>
<dbReference type="InterPro" id="IPR001054">
    <property type="entry name" value="A/G_cyclase"/>
</dbReference>
<dbReference type="Gene3D" id="1.10.287.130">
    <property type="match status" value="1"/>
</dbReference>
<dbReference type="Pfam" id="PF00512">
    <property type="entry name" value="HisKA"/>
    <property type="match status" value="1"/>
</dbReference>
<sequence length="1676" mass="185274">MPDGANRRTMDRYVYLLIFLLIAGCRESGVTSGDPPSPYTTEAGAPLPVRAQSVPLVVTEVHPDSIALARTRPVAGQPRVISGPDNVRAAGAPRVTDITVPPTIIQPGTDGVPPPRVVTAHAIVRPAIQPKPEPVPALGLSRTATGYFQFLDAGSLMNGGRIYAILQDRAGNIWFGQDGGISKYDGNFITNYTTEQGLGVTWVKSMFEDADGNLWIGGEPGISKYDGRNFTNYTTVETIGDNLVLALAGDRHGNVWVGTREGIKRLTPSGEGGGATFTHFTTRQGLSDNNIKAILEDRRGNLWFGTLNGGAIKFDPDTSVAPFGTLTRYTTEQGLVNNHVLSIYEDRTGRLWFGSGGGGQSFDVNFSGDAGGGVDCLHPAPHGGGETLVHYGRQQGLNGQVITDIHEDLTGNFWFATADAGVTKLRDVDGDTPTFTSYTASHGLSNNDITTIHEDGQGNLWFGSGTNGAIKHKPGIQYFTRENGFTGGNTYTVQGDSRGNVWIATNGAGVFRYDGHDFTQFTKQEGLAGDAVFAVAEDRRGNLWFGTNGGLSRYDPTSHRGRGAFTTYTTRQGLREDALFSLHHDENDALWMGGVGVGVTRMLANEGSAKPRFTHFIVSSDSTTAAADPNYLPWVNTIVDDRRGKLWFNTRHVGLFSIDTTGSKESATYYRGLIDPATESHRVFALTVDRPGALWLGTQQGLRYYDGTDFFPFRLNDKLGAPLSVLADGRGNIWLGRHQGLSLLAPALPADTETRLPPTVVESVYRNTPYAKHDGLLHLNFWRGAYLDREDRLWFGTGESLTRLDLNEFHFPSGSPQISLNSIDINQHFIDFHRLSDTAYQRTLPFGKRLARSAGPATTFSNYPQSLSLPSRLNHLNFRFSAIDWSAPHKVQYSYRMEGLDESWSIPSPSATAEYRNLPYGTFTLKVRAIGEGSVWSDPIAYTFTILPPLYQTWWARLGYGLAGALLLFRFVRWRTGRHKRRLRLRERELAQERLMTDRLREIDKLKDQFLANTSHELRTPLHGIIGLSESLYETVGTVPIEKQRTDLSMIISSGKRLSHLVNDILDFSKLKNSDLALQRKPLNLRIVCDIVFHSNAPLIGAKDLQLLNEIPADLPAALADENRMQQILYNLVGNAMKFTERGHVRVAAVHHDDRIRVEVADTGVGIPEDKRHLLFTEFSQLDGAADRQFSGTGLGLSISKRLVELHGGTIWVESEVGRGSTFYFTVPTAGESAPVPTVEVASPALFAPYQPLPEVLAESNPGDVRILVVDDEPVNQQVMCNHLSRQGFHLTRAMNGEEAIRTIELSEPFDLVLLDVMMPRMSGYEVCQQLRQTYLTSELPIIMVTAKNQLRNVVQGLALGANDYLPKPIHKQELLARINTQLDLHRIFKVAGKFVPNAFLHSLNRNRLTEVLLGDHIEREVTVLFTDIRDYTTISEAMTPEETFMFVNDFNGRIGPLIQENHGFVNQYLGDGIMAIFPRRCQDALDAAIAIQTTIRQRNRGLRQAGQPPLRVGTGLHSGPLIMGITGDKNRMDATTIADTVNTSSRIESLTKYYGASILLSQDSLDRIEDTTAYNLRYLGKVVVKGKKDPIGLYECFNGDPPSLIKKKLAAHGLFERGLAHFYHRDFAMAVAAFDQVLKITPDDQPARLFLHRASKLLVKGTDQEWTGVEIMTFK</sequence>
<dbReference type="PANTHER" id="PTHR43547">
    <property type="entry name" value="TWO-COMPONENT HISTIDINE KINASE"/>
    <property type="match status" value="1"/>
</dbReference>
<dbReference type="Pfam" id="PF07494">
    <property type="entry name" value="Reg_prop"/>
    <property type="match status" value="6"/>
</dbReference>
<dbReference type="PROSITE" id="PS50109">
    <property type="entry name" value="HIS_KIN"/>
    <property type="match status" value="1"/>
</dbReference>
<dbReference type="InterPro" id="IPR001789">
    <property type="entry name" value="Sig_transdc_resp-reg_receiver"/>
</dbReference>
<dbReference type="PROSITE" id="PS50125">
    <property type="entry name" value="GUANYLATE_CYCLASE_2"/>
    <property type="match status" value="1"/>
</dbReference>
<protein>
    <recommendedName>
        <fullName evidence="2">histidine kinase</fullName>
        <ecNumber evidence="2">2.7.13.3</ecNumber>
    </recommendedName>
</protein>
<accession>A0A840E1M8</accession>
<dbReference type="InterPro" id="IPR005467">
    <property type="entry name" value="His_kinase_dom"/>
</dbReference>
<dbReference type="CDD" id="cd16922">
    <property type="entry name" value="HATPase_EvgS-ArcB-TorS-like"/>
    <property type="match status" value="1"/>
</dbReference>
<dbReference type="SMART" id="SM00448">
    <property type="entry name" value="REC"/>
    <property type="match status" value="1"/>
</dbReference>
<dbReference type="SUPFAM" id="SSF55874">
    <property type="entry name" value="ATPase domain of HSP90 chaperone/DNA topoisomerase II/histidine kinase"/>
    <property type="match status" value="1"/>
</dbReference>
<dbReference type="SMART" id="SM00387">
    <property type="entry name" value="HATPase_c"/>
    <property type="match status" value="1"/>
</dbReference>
<dbReference type="CDD" id="cd07302">
    <property type="entry name" value="CHD"/>
    <property type="match status" value="1"/>
</dbReference>
<reference evidence="9 10" key="1">
    <citation type="submission" date="2020-08" db="EMBL/GenBank/DDBJ databases">
        <title>Genomic Encyclopedia of Type Strains, Phase IV (KMG-IV): sequencing the most valuable type-strain genomes for metagenomic binning, comparative biology and taxonomic classification.</title>
        <authorList>
            <person name="Goeker M."/>
        </authorList>
    </citation>
    <scope>NUCLEOTIDE SEQUENCE [LARGE SCALE GENOMIC DNA]</scope>
    <source>
        <strain evidence="9 10">DSM 105137</strain>
    </source>
</reference>
<dbReference type="SUPFAM" id="SSF63829">
    <property type="entry name" value="Calcium-dependent phosphotriesterase"/>
    <property type="match status" value="3"/>
</dbReference>
<dbReference type="Gene3D" id="3.30.70.1230">
    <property type="entry name" value="Nucleotide cyclase"/>
    <property type="match status" value="1"/>
</dbReference>
<keyword evidence="5" id="KW-0802">TPR repeat</keyword>
<dbReference type="InterPro" id="IPR011123">
    <property type="entry name" value="Y_Y_Y"/>
</dbReference>
<dbReference type="SUPFAM" id="SSF55073">
    <property type="entry name" value="Nucleotide cyclase"/>
    <property type="match status" value="1"/>
</dbReference>
<comment type="caution">
    <text evidence="9">The sequence shown here is derived from an EMBL/GenBank/DDBJ whole genome shotgun (WGS) entry which is preliminary data.</text>
</comment>
<gene>
    <name evidence="9" type="ORF">GGR28_001738</name>
</gene>
<evidence type="ECO:0000259" key="6">
    <source>
        <dbReference type="PROSITE" id="PS50109"/>
    </source>
</evidence>
<dbReference type="InterPro" id="IPR036890">
    <property type="entry name" value="HATPase_C_sf"/>
</dbReference>
<dbReference type="SUPFAM" id="SSF52172">
    <property type="entry name" value="CheY-like"/>
    <property type="match status" value="1"/>
</dbReference>
<dbReference type="Pfam" id="PF02518">
    <property type="entry name" value="HATPase_c"/>
    <property type="match status" value="1"/>
</dbReference>
<dbReference type="SMART" id="SM00388">
    <property type="entry name" value="HisKA"/>
    <property type="match status" value="1"/>
</dbReference>
<dbReference type="FunFam" id="3.30.565.10:FF:000010">
    <property type="entry name" value="Sensor histidine kinase RcsC"/>
    <property type="match status" value="1"/>
</dbReference>
<dbReference type="InterPro" id="IPR011110">
    <property type="entry name" value="Reg_prop"/>
</dbReference>
<evidence type="ECO:0000256" key="5">
    <source>
        <dbReference type="PROSITE-ProRule" id="PRU00339"/>
    </source>
</evidence>
<feature type="domain" description="Response regulatory" evidence="7">
    <location>
        <begin position="1266"/>
        <end position="1383"/>
    </location>
</feature>
<dbReference type="InterPro" id="IPR036097">
    <property type="entry name" value="HisK_dim/P_sf"/>
</dbReference>
<dbReference type="PANTHER" id="PTHR43547:SF2">
    <property type="entry name" value="HYBRID SIGNAL TRANSDUCTION HISTIDINE KINASE C"/>
    <property type="match status" value="1"/>
</dbReference>
<evidence type="ECO:0000256" key="2">
    <source>
        <dbReference type="ARBA" id="ARBA00012438"/>
    </source>
</evidence>
<dbReference type="InterPro" id="IPR015943">
    <property type="entry name" value="WD40/YVTN_repeat-like_dom_sf"/>
</dbReference>
<evidence type="ECO:0000259" key="7">
    <source>
        <dbReference type="PROSITE" id="PS50110"/>
    </source>
</evidence>
<dbReference type="PRINTS" id="PR00344">
    <property type="entry name" value="BCTRLSENSOR"/>
</dbReference>
<evidence type="ECO:0000256" key="1">
    <source>
        <dbReference type="ARBA" id="ARBA00000085"/>
    </source>
</evidence>
<dbReference type="EMBL" id="JACIFF010000003">
    <property type="protein sequence ID" value="MBB4079121.1"/>
    <property type="molecule type" value="Genomic_DNA"/>
</dbReference>
<evidence type="ECO:0000256" key="4">
    <source>
        <dbReference type="PROSITE-ProRule" id="PRU00169"/>
    </source>
</evidence>
<dbReference type="CDD" id="cd00082">
    <property type="entry name" value="HisKA"/>
    <property type="match status" value="1"/>
</dbReference>
<dbReference type="PROSITE" id="PS50110">
    <property type="entry name" value="RESPONSE_REGULATORY"/>
    <property type="match status" value="1"/>
</dbReference>
<keyword evidence="9" id="KW-0418">Kinase</keyword>
<dbReference type="Gene3D" id="3.30.565.10">
    <property type="entry name" value="Histidine kinase-like ATPase, C-terminal domain"/>
    <property type="match status" value="1"/>
</dbReference>
<dbReference type="InterPro" id="IPR029787">
    <property type="entry name" value="Nucleotide_cyclase"/>
</dbReference>
<dbReference type="PROSITE" id="PS51257">
    <property type="entry name" value="PROKAR_LIPOPROTEIN"/>
    <property type="match status" value="1"/>
</dbReference>
<dbReference type="CDD" id="cd17574">
    <property type="entry name" value="REC_OmpR"/>
    <property type="match status" value="1"/>
</dbReference>
<evidence type="ECO:0000259" key="8">
    <source>
        <dbReference type="PROSITE" id="PS50125"/>
    </source>
</evidence>
<proteinExistence type="predicted"/>
<feature type="repeat" description="TPR" evidence="5">
    <location>
        <begin position="1612"/>
        <end position="1645"/>
    </location>
</feature>
<evidence type="ECO:0000313" key="9">
    <source>
        <dbReference type="EMBL" id="MBB4079121.1"/>
    </source>
</evidence>
<dbReference type="Gene3D" id="2.130.10.10">
    <property type="entry name" value="YVTN repeat-like/Quinoprotein amine dehydrogenase"/>
    <property type="match status" value="7"/>
</dbReference>
<dbReference type="Pfam" id="PF00211">
    <property type="entry name" value="Guanylate_cyc"/>
    <property type="match status" value="1"/>
</dbReference>
<feature type="domain" description="Guanylate cyclase" evidence="8">
    <location>
        <begin position="1423"/>
        <end position="1549"/>
    </location>
</feature>
<dbReference type="Proteomes" id="UP000576209">
    <property type="component" value="Unassembled WGS sequence"/>
</dbReference>
<dbReference type="InterPro" id="IPR003661">
    <property type="entry name" value="HisK_dim/P_dom"/>
</dbReference>
<name>A0A840E1M8_9BACT</name>
<evidence type="ECO:0000256" key="3">
    <source>
        <dbReference type="ARBA" id="ARBA00022553"/>
    </source>
</evidence>
<dbReference type="GO" id="GO:0004016">
    <property type="term" value="F:adenylate cyclase activity"/>
    <property type="evidence" value="ECO:0007669"/>
    <property type="project" value="UniProtKB-ARBA"/>
</dbReference>
<feature type="modified residue" description="4-aspartylphosphate" evidence="4">
    <location>
        <position position="1316"/>
    </location>
</feature>
<dbReference type="InterPro" id="IPR013783">
    <property type="entry name" value="Ig-like_fold"/>
</dbReference>
<dbReference type="PROSITE" id="PS50005">
    <property type="entry name" value="TPR"/>
    <property type="match status" value="1"/>
</dbReference>
<comment type="catalytic activity">
    <reaction evidence="1">
        <text>ATP + protein L-histidine = ADP + protein N-phospho-L-histidine.</text>
        <dbReference type="EC" id="2.7.13.3"/>
    </reaction>
</comment>
<dbReference type="GO" id="GO:0000155">
    <property type="term" value="F:phosphorelay sensor kinase activity"/>
    <property type="evidence" value="ECO:0007669"/>
    <property type="project" value="InterPro"/>
</dbReference>
<dbReference type="InterPro" id="IPR011006">
    <property type="entry name" value="CheY-like_superfamily"/>
</dbReference>
<evidence type="ECO:0000313" key="10">
    <source>
        <dbReference type="Proteomes" id="UP000576209"/>
    </source>
</evidence>
<dbReference type="SMART" id="SM00028">
    <property type="entry name" value="TPR"/>
    <property type="match status" value="1"/>
</dbReference>
<dbReference type="InterPro" id="IPR003594">
    <property type="entry name" value="HATPase_dom"/>
</dbReference>
<dbReference type="Gene3D" id="3.40.50.2300">
    <property type="match status" value="1"/>
</dbReference>
<dbReference type="Pfam" id="PF07495">
    <property type="entry name" value="Y_Y_Y"/>
    <property type="match status" value="1"/>
</dbReference>
<keyword evidence="9" id="KW-0808">Transferase</keyword>
<dbReference type="InterPro" id="IPR004358">
    <property type="entry name" value="Sig_transdc_His_kin-like_C"/>
</dbReference>
<dbReference type="Pfam" id="PF00072">
    <property type="entry name" value="Response_reg"/>
    <property type="match status" value="1"/>
</dbReference>
<feature type="domain" description="Histidine kinase" evidence="6">
    <location>
        <begin position="1013"/>
        <end position="1231"/>
    </location>
</feature>
<dbReference type="Gene3D" id="2.60.40.10">
    <property type="entry name" value="Immunoglobulins"/>
    <property type="match status" value="1"/>
</dbReference>
<dbReference type="SUPFAM" id="SSF47384">
    <property type="entry name" value="Homodimeric domain of signal transducing histidine kinase"/>
    <property type="match status" value="1"/>
</dbReference>
<dbReference type="GO" id="GO:0009190">
    <property type="term" value="P:cyclic nucleotide biosynthetic process"/>
    <property type="evidence" value="ECO:0007669"/>
    <property type="project" value="InterPro"/>
</dbReference>
<dbReference type="EC" id="2.7.13.3" evidence="2"/>
<keyword evidence="10" id="KW-1185">Reference proteome</keyword>
<dbReference type="InterPro" id="IPR019734">
    <property type="entry name" value="TPR_rpt"/>
</dbReference>
<keyword evidence="3 4" id="KW-0597">Phosphoprotein</keyword>
<dbReference type="RefSeq" id="WP_183495360.1">
    <property type="nucleotide sequence ID" value="NZ_JACIFF010000003.1"/>
</dbReference>